<dbReference type="AlphaFoldDB" id="A0A8S1CW22"/>
<dbReference type="CDD" id="cd23992">
    <property type="entry name" value="PBP_GOBP"/>
    <property type="match status" value="1"/>
</dbReference>
<reference evidence="3 4" key="1">
    <citation type="submission" date="2020-04" db="EMBL/GenBank/DDBJ databases">
        <authorList>
            <person name="Alioto T."/>
            <person name="Alioto T."/>
            <person name="Gomez Garrido J."/>
        </authorList>
    </citation>
    <scope>NUCLEOTIDE SEQUENCE [LARGE SCALE GENOMIC DNA]</scope>
</reference>
<dbReference type="SMART" id="SM00034">
    <property type="entry name" value="CLECT"/>
    <property type="match status" value="2"/>
</dbReference>
<evidence type="ECO:0000259" key="2">
    <source>
        <dbReference type="PROSITE" id="PS50041"/>
    </source>
</evidence>
<dbReference type="SUPFAM" id="SSF56436">
    <property type="entry name" value="C-type lectin-like"/>
    <property type="match status" value="4"/>
</dbReference>
<dbReference type="InterPro" id="IPR016187">
    <property type="entry name" value="CTDL_fold"/>
</dbReference>
<dbReference type="InterPro" id="IPR018378">
    <property type="entry name" value="C-type_lectin_CS"/>
</dbReference>
<feature type="domain" description="C-type lectin" evidence="2">
    <location>
        <begin position="167"/>
        <end position="287"/>
    </location>
</feature>
<dbReference type="Proteomes" id="UP000494165">
    <property type="component" value="Unassembled WGS sequence"/>
</dbReference>
<sequence>MTFLFSSAAATQADAAQNCFLRNMSLISVQDVLKMNLVQKLLTDVGTDSAVWTIGSNEGNLSCQNYDLSFAWCNPKREIVLPTIMQKINSLDLVQKGLTTLMLNGVAALKTSDSNLMFPFLCEPKDDFLDSCLALKCNKDSKLLDANGNIKDGEKYGKWTFTCDKMYLFSGKIGTWQQSWDLCCSLGMKPISFSSASDFECLSNTTKDMIWTKNWNYWTAGRAMGTWGRWAWCPGAVNLPDSLSWAPGQPDNNQTDENCLHLQVTKNSSGILLSDRNCSHKFVIACQGDVLMTPDCNKPNCPKECSKNESIFSLGTIKDLFVHGHWHAGCGKDYLFSAEALDWLGAWKYCCALGMKLASVEYIEELSCLTNMVAQYPKADYFDQYGRDFWTSGTNRGCPGAHYWCSANDKLNKAELANWKNGQMPSESADQCMFINLSNSTLSETYLGAASCTEQKPFLCETMQSGISSARIRRFCSAIWGVTDDDIDLVIMNPYADVVNQRRDLKCYLRCCGKLVRVIEDGLLVTDKVLRDLEGLTAFDPEVLQFSFEKYLACISIQAPDECTLTALMFQCAKMSGPEIARGLVTVNKGDDTAHLESPTGGIKTAERMCPLYPAASCVPNQANIDELKNSGSTLGGNMLTTSTGKKYFIKYVPPGTTDFQGEEECCKLGSHLAIFESLEDYNTFLKEWPDTSGHWAYIGPTYDNGDGTDSWCSTFKKLPAGLITDTNTFYRNQQWSSTQIYFTKDAGILLAMKGTTCNKVLCGPLPW</sequence>
<dbReference type="InterPro" id="IPR036728">
    <property type="entry name" value="PBP_GOBP_sf"/>
</dbReference>
<proteinExistence type="predicted"/>
<dbReference type="Gene3D" id="3.10.100.10">
    <property type="entry name" value="Mannose-Binding Protein A, subunit A"/>
    <property type="match status" value="2"/>
</dbReference>
<dbReference type="InterPro" id="IPR001304">
    <property type="entry name" value="C-type_lectin-like"/>
</dbReference>
<feature type="domain" description="C-type lectin" evidence="2">
    <location>
        <begin position="334"/>
        <end position="461"/>
    </location>
</feature>
<comment type="caution">
    <text evidence="3">The sequence shown here is derived from an EMBL/GenBank/DDBJ whole genome shotgun (WGS) entry which is preliminary data.</text>
</comment>
<gene>
    <name evidence="3" type="ORF">CLODIP_2_CD12579</name>
</gene>
<name>A0A8S1CW22_9INSE</name>
<evidence type="ECO:0000313" key="3">
    <source>
        <dbReference type="EMBL" id="CAB3372998.1"/>
    </source>
</evidence>
<dbReference type="Pfam" id="PF01395">
    <property type="entry name" value="PBP_GOBP"/>
    <property type="match status" value="1"/>
</dbReference>
<dbReference type="InterPro" id="IPR006170">
    <property type="entry name" value="PBP/GOBP"/>
</dbReference>
<dbReference type="EMBL" id="CADEPI010000079">
    <property type="protein sequence ID" value="CAB3372998.1"/>
    <property type="molecule type" value="Genomic_DNA"/>
</dbReference>
<accession>A0A8S1CW22</accession>
<dbReference type="InterPro" id="IPR016186">
    <property type="entry name" value="C-type_lectin-like/link_sf"/>
</dbReference>
<dbReference type="GO" id="GO:0005549">
    <property type="term" value="F:odorant binding"/>
    <property type="evidence" value="ECO:0007669"/>
    <property type="project" value="InterPro"/>
</dbReference>
<protein>
    <recommendedName>
        <fullName evidence="2">C-type lectin domain-containing protein</fullName>
    </recommendedName>
</protein>
<keyword evidence="4" id="KW-1185">Reference proteome</keyword>
<dbReference type="CDD" id="cd00037">
    <property type="entry name" value="CLECT"/>
    <property type="match status" value="2"/>
</dbReference>
<dbReference type="PROSITE" id="PS50041">
    <property type="entry name" value="C_TYPE_LECTIN_2"/>
    <property type="match status" value="2"/>
</dbReference>
<evidence type="ECO:0000256" key="1">
    <source>
        <dbReference type="ARBA" id="ARBA00023157"/>
    </source>
</evidence>
<organism evidence="3 4">
    <name type="scientific">Cloeon dipterum</name>
    <dbReference type="NCBI Taxonomy" id="197152"/>
    <lineage>
        <taxon>Eukaryota</taxon>
        <taxon>Metazoa</taxon>
        <taxon>Ecdysozoa</taxon>
        <taxon>Arthropoda</taxon>
        <taxon>Hexapoda</taxon>
        <taxon>Insecta</taxon>
        <taxon>Pterygota</taxon>
        <taxon>Palaeoptera</taxon>
        <taxon>Ephemeroptera</taxon>
        <taxon>Pisciforma</taxon>
        <taxon>Baetidae</taxon>
        <taxon>Cloeon</taxon>
    </lineage>
</organism>
<dbReference type="Gene3D" id="1.10.238.20">
    <property type="entry name" value="Pheromone/general odorant binding protein domain"/>
    <property type="match status" value="1"/>
</dbReference>
<dbReference type="OrthoDB" id="7357196at2759"/>
<dbReference type="PROSITE" id="PS00615">
    <property type="entry name" value="C_TYPE_LECTIN_1"/>
    <property type="match status" value="1"/>
</dbReference>
<dbReference type="Pfam" id="PF00059">
    <property type="entry name" value="Lectin_C"/>
    <property type="match status" value="1"/>
</dbReference>
<keyword evidence="1" id="KW-1015">Disulfide bond</keyword>
<evidence type="ECO:0000313" key="4">
    <source>
        <dbReference type="Proteomes" id="UP000494165"/>
    </source>
</evidence>
<dbReference type="SUPFAM" id="SSF47565">
    <property type="entry name" value="Insect pheromone/odorant-binding proteins"/>
    <property type="match status" value="1"/>
</dbReference>